<dbReference type="RefSeq" id="WP_038561032.1">
    <property type="nucleotide sequence ID" value="NZ_CP008876.1"/>
</dbReference>
<dbReference type="GeneID" id="34220817"/>
<accession>A0AAX2EAY5</accession>
<gene>
    <name evidence="2" type="ORF">GZ22_08655</name>
    <name evidence="3" type="ORF">SAMN04489762_0527</name>
</gene>
<feature type="transmembrane region" description="Helical" evidence="1">
    <location>
        <begin position="127"/>
        <end position="147"/>
    </location>
</feature>
<dbReference type="OrthoDB" id="9797988at2"/>
<dbReference type="AlphaFoldDB" id="A0A075LQG9"/>
<dbReference type="InterPro" id="IPR014203">
    <property type="entry name" value="Spore_V_AC"/>
</dbReference>
<keyword evidence="1" id="KW-0472">Membrane</keyword>
<feature type="transmembrane region" description="Helical" evidence="1">
    <location>
        <begin position="87"/>
        <end position="107"/>
    </location>
</feature>
<dbReference type="PANTHER" id="PTHR38450:SF1">
    <property type="entry name" value="STAGE V SPORULATION PROTEIN AC"/>
    <property type="match status" value="1"/>
</dbReference>
<evidence type="ECO:0000313" key="4">
    <source>
        <dbReference type="Proteomes" id="UP000027980"/>
    </source>
</evidence>
<evidence type="ECO:0000256" key="1">
    <source>
        <dbReference type="SAM" id="Phobius"/>
    </source>
</evidence>
<feature type="transmembrane region" description="Helical" evidence="1">
    <location>
        <begin position="61"/>
        <end position="80"/>
    </location>
</feature>
<dbReference type="Proteomes" id="UP000027980">
    <property type="component" value="Chromosome"/>
</dbReference>
<protein>
    <submittedName>
        <fullName evidence="2">Stage V sporulation protein AC</fullName>
    </submittedName>
</protein>
<evidence type="ECO:0000313" key="3">
    <source>
        <dbReference type="EMBL" id="SEM60824.1"/>
    </source>
</evidence>
<organism evidence="2 4">
    <name type="scientific">Terribacillus saccharophilus</name>
    <dbReference type="NCBI Taxonomy" id="361277"/>
    <lineage>
        <taxon>Bacteria</taxon>
        <taxon>Bacillati</taxon>
        <taxon>Bacillota</taxon>
        <taxon>Bacilli</taxon>
        <taxon>Bacillales</taxon>
        <taxon>Bacillaceae</taxon>
        <taxon>Terribacillus</taxon>
    </lineage>
</organism>
<dbReference type="NCBIfam" id="TIGR02838">
    <property type="entry name" value="spore_V_AC"/>
    <property type="match status" value="1"/>
</dbReference>
<dbReference type="Proteomes" id="UP000199735">
    <property type="component" value="Unassembled WGS sequence"/>
</dbReference>
<accession>A0A075LQG9</accession>
<name>A0A075LQG9_9BACI</name>
<dbReference type="KEGG" id="tap:GZ22_08655"/>
<dbReference type="EMBL" id="CP008876">
    <property type="protein sequence ID" value="AIF66698.1"/>
    <property type="molecule type" value="Genomic_DNA"/>
</dbReference>
<dbReference type="HOGENOM" id="CLU_112786_0_1_9"/>
<proteinExistence type="predicted"/>
<dbReference type="InterPro" id="IPR005562">
    <property type="entry name" value="SpoVA"/>
</dbReference>
<keyword evidence="1" id="KW-0812">Transmembrane</keyword>
<evidence type="ECO:0000313" key="2">
    <source>
        <dbReference type="EMBL" id="AIF66698.1"/>
    </source>
</evidence>
<dbReference type="PANTHER" id="PTHR38450">
    <property type="entry name" value="STAGE V SPORULATION PROTEIN AC-RELATED"/>
    <property type="match status" value="1"/>
</dbReference>
<feature type="transmembrane region" description="Helical" evidence="1">
    <location>
        <begin position="30"/>
        <end position="49"/>
    </location>
</feature>
<reference evidence="2 4" key="1">
    <citation type="submission" date="2014-07" db="EMBL/GenBank/DDBJ databases">
        <title>Complete genome sequence of a moderately halophilic bacterium Terribacillus aidingensis MP602, isolated from Cryptomeria fortunei in Tianmu mountain in China.</title>
        <authorList>
            <person name="Wang Y."/>
            <person name="Lu P."/>
            <person name="Zhang L."/>
        </authorList>
    </citation>
    <scope>NUCLEOTIDE SEQUENCE [LARGE SCALE GENOMIC DNA]</scope>
    <source>
        <strain evidence="2 4">MP602</strain>
    </source>
</reference>
<dbReference type="EMBL" id="FOCD01000001">
    <property type="protein sequence ID" value="SEM60824.1"/>
    <property type="molecule type" value="Genomic_DNA"/>
</dbReference>
<reference evidence="3 5" key="2">
    <citation type="submission" date="2016-10" db="EMBL/GenBank/DDBJ databases">
        <authorList>
            <person name="Varghese N."/>
            <person name="Submissions S."/>
        </authorList>
    </citation>
    <scope>NUCLEOTIDE SEQUENCE [LARGE SCALE GENOMIC DNA]</scope>
    <source>
        <strain evidence="3 5">DSM 21619</strain>
    </source>
</reference>
<evidence type="ECO:0000313" key="5">
    <source>
        <dbReference type="Proteomes" id="UP000199735"/>
    </source>
</evidence>
<sequence>MDSKFKKENYTDTAKTYYPKVPYVRNCLKAFLVGGFICLIGELLTKFYMQVFDMSQQEAGTPTVTTLILISAILTGLGIYDRIAQFAGAGSAVPVTGFANAVTSAALEYKSEGYVLGVGSNMFKLAGSVIVFGVTSAYIVGIIRYIFNQLIGG</sequence>
<keyword evidence="1" id="KW-1133">Transmembrane helix</keyword>
<dbReference type="Pfam" id="PF03862">
    <property type="entry name" value="SpoVAC_SpoVAEB"/>
    <property type="match status" value="1"/>
</dbReference>